<feature type="transmembrane region" description="Helical" evidence="6">
    <location>
        <begin position="65"/>
        <end position="84"/>
    </location>
</feature>
<name>A0A6A6V306_9PLEO</name>
<dbReference type="PROSITE" id="PS50850">
    <property type="entry name" value="MFS"/>
    <property type="match status" value="1"/>
</dbReference>
<feature type="transmembrane region" description="Helical" evidence="6">
    <location>
        <begin position="297"/>
        <end position="316"/>
    </location>
</feature>
<dbReference type="CDD" id="cd17323">
    <property type="entry name" value="MFS_Tpo1_MDR_like"/>
    <property type="match status" value="1"/>
</dbReference>
<dbReference type="Pfam" id="PF07690">
    <property type="entry name" value="MFS_1"/>
    <property type="match status" value="1"/>
</dbReference>
<protein>
    <submittedName>
        <fullName evidence="8">MFS general substrate transporter</fullName>
    </submittedName>
</protein>
<evidence type="ECO:0000313" key="8">
    <source>
        <dbReference type="EMBL" id="KAF2743980.1"/>
    </source>
</evidence>
<keyword evidence="9" id="KW-1185">Reference proteome</keyword>
<dbReference type="PANTHER" id="PTHR23502:SF74">
    <property type="entry name" value="MAJOR FACILITATOR SUPERFAMILY (MFS) PROFILE DOMAIN-CONTAINING PROTEIN"/>
    <property type="match status" value="1"/>
</dbReference>
<dbReference type="FunFam" id="1.20.1250.20:FF:000082">
    <property type="entry name" value="MFS multidrug transporter, putative"/>
    <property type="match status" value="1"/>
</dbReference>
<keyword evidence="5 6" id="KW-0472">Membrane</keyword>
<dbReference type="GO" id="GO:0005886">
    <property type="term" value="C:plasma membrane"/>
    <property type="evidence" value="ECO:0007669"/>
    <property type="project" value="TreeGrafter"/>
</dbReference>
<proteinExistence type="inferred from homology"/>
<evidence type="ECO:0000256" key="3">
    <source>
        <dbReference type="ARBA" id="ARBA00022692"/>
    </source>
</evidence>
<dbReference type="SUPFAM" id="SSF103473">
    <property type="entry name" value="MFS general substrate transporter"/>
    <property type="match status" value="1"/>
</dbReference>
<dbReference type="GO" id="GO:0022857">
    <property type="term" value="F:transmembrane transporter activity"/>
    <property type="evidence" value="ECO:0007669"/>
    <property type="project" value="InterPro"/>
</dbReference>
<dbReference type="AlphaFoldDB" id="A0A6A6V306"/>
<evidence type="ECO:0000313" key="9">
    <source>
        <dbReference type="Proteomes" id="UP000799440"/>
    </source>
</evidence>
<gene>
    <name evidence="8" type="ORF">M011DRAFT_450205</name>
</gene>
<feature type="transmembrane region" description="Helical" evidence="6">
    <location>
        <begin position="364"/>
        <end position="390"/>
    </location>
</feature>
<dbReference type="OrthoDB" id="5141738at2759"/>
<evidence type="ECO:0000256" key="2">
    <source>
        <dbReference type="ARBA" id="ARBA00008335"/>
    </source>
</evidence>
<evidence type="ECO:0000259" key="7">
    <source>
        <dbReference type="PROSITE" id="PS50850"/>
    </source>
</evidence>
<feature type="transmembrane region" description="Helical" evidence="6">
    <location>
        <begin position="397"/>
        <end position="417"/>
    </location>
</feature>
<evidence type="ECO:0000256" key="5">
    <source>
        <dbReference type="ARBA" id="ARBA00023136"/>
    </source>
</evidence>
<keyword evidence="3 6" id="KW-0812">Transmembrane</keyword>
<organism evidence="8 9">
    <name type="scientific">Sporormia fimetaria CBS 119925</name>
    <dbReference type="NCBI Taxonomy" id="1340428"/>
    <lineage>
        <taxon>Eukaryota</taxon>
        <taxon>Fungi</taxon>
        <taxon>Dikarya</taxon>
        <taxon>Ascomycota</taxon>
        <taxon>Pezizomycotina</taxon>
        <taxon>Dothideomycetes</taxon>
        <taxon>Pleosporomycetidae</taxon>
        <taxon>Pleosporales</taxon>
        <taxon>Sporormiaceae</taxon>
        <taxon>Sporormia</taxon>
    </lineage>
</organism>
<evidence type="ECO:0000256" key="1">
    <source>
        <dbReference type="ARBA" id="ARBA00004141"/>
    </source>
</evidence>
<sequence>MPARTILRFDDADPMQPNNWSQKRKIFAVFVAIMTVMNSTMASSLPSGATGPISQRYNQHNEYLLVLPTSIYLVGYCCGPAIWGPLSEQYGRKWPMIISFAMFTIFSIACAAAPSFAALVVFRWLVGVGGSCALSVVGGICADVYHDPQARGRAMAYFMAATTFGPILGPPISGFISPVHWSWAFWIGAIVAGATCPLLVVFPETYAPVILKHQAQKLRKLTGDASIVAPIELEKTNIRHIVTKVLTRPFTMIVFEPIVLFTCLYTSYAYAIFYIFLQSYPLIFTNIYGFNAGLTGLTFLPIGLGAIISAAFYLAWDHILLRAQKAKRPWSRSEEMRRLPLACIAGPFFVLSLFWAGWSARIDVHWIVPTLSGIAFGIGYLCLFMALLNYLVDAYEIFAASAMAAASFSRSAFGAALPFAARPMYERLGVPWACSLLGFLSVGLCAIPFVFLKFGPRIRERSPFCQYLAQKKKEESEARETRGSGEGVEGVEGVELVVHRIDLEQAVRGKERV</sequence>
<dbReference type="Proteomes" id="UP000799440">
    <property type="component" value="Unassembled WGS sequence"/>
</dbReference>
<dbReference type="PANTHER" id="PTHR23502">
    <property type="entry name" value="MAJOR FACILITATOR SUPERFAMILY"/>
    <property type="match status" value="1"/>
</dbReference>
<evidence type="ECO:0000256" key="6">
    <source>
        <dbReference type="SAM" id="Phobius"/>
    </source>
</evidence>
<feature type="transmembrane region" description="Helical" evidence="6">
    <location>
        <begin position="258"/>
        <end position="277"/>
    </location>
</feature>
<feature type="transmembrane region" description="Helical" evidence="6">
    <location>
        <begin position="26"/>
        <end position="45"/>
    </location>
</feature>
<dbReference type="Gene3D" id="1.20.1250.20">
    <property type="entry name" value="MFS general substrate transporter like domains"/>
    <property type="match status" value="1"/>
</dbReference>
<evidence type="ECO:0000256" key="4">
    <source>
        <dbReference type="ARBA" id="ARBA00022989"/>
    </source>
</evidence>
<feature type="transmembrane region" description="Helical" evidence="6">
    <location>
        <begin position="124"/>
        <end position="145"/>
    </location>
</feature>
<comment type="similarity">
    <text evidence="2">Belongs to the major facilitator superfamily.</text>
</comment>
<feature type="transmembrane region" description="Helical" evidence="6">
    <location>
        <begin position="96"/>
        <end position="118"/>
    </location>
</feature>
<feature type="transmembrane region" description="Helical" evidence="6">
    <location>
        <begin position="183"/>
        <end position="202"/>
    </location>
</feature>
<dbReference type="EMBL" id="MU006592">
    <property type="protein sequence ID" value="KAF2743980.1"/>
    <property type="molecule type" value="Genomic_DNA"/>
</dbReference>
<keyword evidence="4 6" id="KW-1133">Transmembrane helix</keyword>
<dbReference type="InterPro" id="IPR036259">
    <property type="entry name" value="MFS_trans_sf"/>
</dbReference>
<comment type="subcellular location">
    <subcellularLocation>
        <location evidence="1">Membrane</location>
        <topology evidence="1">Multi-pass membrane protein</topology>
    </subcellularLocation>
</comment>
<feature type="transmembrane region" description="Helical" evidence="6">
    <location>
        <begin position="337"/>
        <end position="358"/>
    </location>
</feature>
<feature type="transmembrane region" description="Helical" evidence="6">
    <location>
        <begin position="429"/>
        <end position="452"/>
    </location>
</feature>
<dbReference type="InterPro" id="IPR011701">
    <property type="entry name" value="MFS"/>
</dbReference>
<feature type="transmembrane region" description="Helical" evidence="6">
    <location>
        <begin position="157"/>
        <end position="177"/>
    </location>
</feature>
<dbReference type="InterPro" id="IPR020846">
    <property type="entry name" value="MFS_dom"/>
</dbReference>
<accession>A0A6A6V306</accession>
<feature type="domain" description="Major facilitator superfamily (MFS) profile" evidence="7">
    <location>
        <begin position="27"/>
        <end position="460"/>
    </location>
</feature>
<reference evidence="8" key="1">
    <citation type="journal article" date="2020" name="Stud. Mycol.">
        <title>101 Dothideomycetes genomes: a test case for predicting lifestyles and emergence of pathogens.</title>
        <authorList>
            <person name="Haridas S."/>
            <person name="Albert R."/>
            <person name="Binder M."/>
            <person name="Bloem J."/>
            <person name="Labutti K."/>
            <person name="Salamov A."/>
            <person name="Andreopoulos B."/>
            <person name="Baker S."/>
            <person name="Barry K."/>
            <person name="Bills G."/>
            <person name="Bluhm B."/>
            <person name="Cannon C."/>
            <person name="Castanera R."/>
            <person name="Culley D."/>
            <person name="Daum C."/>
            <person name="Ezra D."/>
            <person name="Gonzalez J."/>
            <person name="Henrissat B."/>
            <person name="Kuo A."/>
            <person name="Liang C."/>
            <person name="Lipzen A."/>
            <person name="Lutzoni F."/>
            <person name="Magnuson J."/>
            <person name="Mondo S."/>
            <person name="Nolan M."/>
            <person name="Ohm R."/>
            <person name="Pangilinan J."/>
            <person name="Park H.-J."/>
            <person name="Ramirez L."/>
            <person name="Alfaro M."/>
            <person name="Sun H."/>
            <person name="Tritt A."/>
            <person name="Yoshinaga Y."/>
            <person name="Zwiers L.-H."/>
            <person name="Turgeon B."/>
            <person name="Goodwin S."/>
            <person name="Spatafora J."/>
            <person name="Crous P."/>
            <person name="Grigoriev I."/>
        </authorList>
    </citation>
    <scope>NUCLEOTIDE SEQUENCE</scope>
    <source>
        <strain evidence="8">CBS 119925</strain>
    </source>
</reference>